<evidence type="ECO:0000256" key="1">
    <source>
        <dbReference type="SAM" id="MobiDB-lite"/>
    </source>
</evidence>
<dbReference type="EMBL" id="JAUSQZ010000001">
    <property type="protein sequence ID" value="MDP9829898.1"/>
    <property type="molecule type" value="Genomic_DNA"/>
</dbReference>
<reference evidence="2 3" key="1">
    <citation type="submission" date="2023-07" db="EMBL/GenBank/DDBJ databases">
        <title>Sequencing the genomes of 1000 actinobacteria strains.</title>
        <authorList>
            <person name="Klenk H.-P."/>
        </authorList>
    </citation>
    <scope>NUCLEOTIDE SEQUENCE [LARGE SCALE GENOMIC DNA]</scope>
    <source>
        <strain evidence="2 3">DSM 44388</strain>
    </source>
</reference>
<proteinExistence type="predicted"/>
<evidence type="ECO:0000313" key="3">
    <source>
        <dbReference type="Proteomes" id="UP001235712"/>
    </source>
</evidence>
<gene>
    <name evidence="2" type="ORF">J2S57_005647</name>
</gene>
<name>A0ABT9PB22_9ACTN</name>
<keyword evidence="3" id="KW-1185">Reference proteome</keyword>
<protein>
    <recommendedName>
        <fullName evidence="4">Serine/threonine protein kinase</fullName>
    </recommendedName>
</protein>
<evidence type="ECO:0008006" key="4">
    <source>
        <dbReference type="Google" id="ProtNLM"/>
    </source>
</evidence>
<dbReference type="RefSeq" id="WP_307248560.1">
    <property type="nucleotide sequence ID" value="NZ_JAUSQZ010000001.1"/>
</dbReference>
<dbReference type="Proteomes" id="UP001235712">
    <property type="component" value="Unassembled WGS sequence"/>
</dbReference>
<sequence>METQFYGPDGGEPGRASGWKVRLELATAVVTLATALIGLPLFLHNRASSEAQPLPSASATGGTAADGERGANLEPGKSTGVTEDAGPSSAADAVAAQLRLPEEYIGTWRGIGTQGSQKYLTIVRLRGGEAGEEVGDSSYPPLDCTGKLTLISGGDDVVIREEATVGCQDIDLHLSLNADGTLDYVAGEPDSPTVVGKLIAE</sequence>
<feature type="compositionally biased region" description="Low complexity" evidence="1">
    <location>
        <begin position="56"/>
        <end position="65"/>
    </location>
</feature>
<comment type="caution">
    <text evidence="2">The sequence shown here is derived from an EMBL/GenBank/DDBJ whole genome shotgun (WGS) entry which is preliminary data.</text>
</comment>
<evidence type="ECO:0000313" key="2">
    <source>
        <dbReference type="EMBL" id="MDP9829898.1"/>
    </source>
</evidence>
<feature type="region of interest" description="Disordered" evidence="1">
    <location>
        <begin position="51"/>
        <end position="90"/>
    </location>
</feature>
<organism evidence="2 3">
    <name type="scientific">Kineosporia succinea</name>
    <dbReference type="NCBI Taxonomy" id="84632"/>
    <lineage>
        <taxon>Bacteria</taxon>
        <taxon>Bacillati</taxon>
        <taxon>Actinomycetota</taxon>
        <taxon>Actinomycetes</taxon>
        <taxon>Kineosporiales</taxon>
        <taxon>Kineosporiaceae</taxon>
        <taxon>Kineosporia</taxon>
    </lineage>
</organism>
<accession>A0ABT9PB22</accession>